<accession>A0ACD4CE36</accession>
<reference evidence="1" key="1">
    <citation type="submission" date="2022-09" db="EMBL/GenBank/DDBJ databases">
        <title>Complete genome sequence of Rossellomorea vietnamensis strain RL-WG62, a newly isolated PGPR with the potential for plant salinity stress alleviation.</title>
        <authorList>
            <person name="Ren L."/>
            <person name="Wang G."/>
            <person name="Hu H."/>
        </authorList>
    </citation>
    <scope>NUCLEOTIDE SEQUENCE</scope>
    <source>
        <strain evidence="1">RL-WG62</strain>
    </source>
</reference>
<protein>
    <submittedName>
        <fullName evidence="1">ABC transporter permease subunit</fullName>
    </submittedName>
</protein>
<dbReference type="Proteomes" id="UP001064027">
    <property type="component" value="Chromosome"/>
</dbReference>
<evidence type="ECO:0000313" key="2">
    <source>
        <dbReference type="Proteomes" id="UP001064027"/>
    </source>
</evidence>
<proteinExistence type="predicted"/>
<keyword evidence="2" id="KW-1185">Reference proteome</keyword>
<sequence>MERKFGRFLIVLVAITLSVIFICHIPALLFKDIPPPADQPFAMETKELGFFPGNYFIELKKTFIELLHFKEISYIAQGTNVERTIFPYILESYTYSLLLLFVSLFIALFFAVIFTTGTFYLPRRMQEAAKTFLTVLEALPDVFVIFSLQLGAIWVFKHTNLLVTEPYSVSGQKIYFLPILTLSLIPMIYLYKNTILMYENELGKPYVELGVAKGMGKLYILVRHVFPNVLYSFFYNLKYMYLLLLSNMIILEYMFNIYGILQFMTNHPSYEIILAGLILLTLPLSIVFFLIQSFLPKGVMYVDQKAM</sequence>
<evidence type="ECO:0000313" key="1">
    <source>
        <dbReference type="EMBL" id="UXH46556.1"/>
    </source>
</evidence>
<dbReference type="EMBL" id="CP104558">
    <property type="protein sequence ID" value="UXH46556.1"/>
    <property type="molecule type" value="Genomic_DNA"/>
</dbReference>
<gene>
    <name evidence="1" type="ORF">N5C46_11090</name>
</gene>
<name>A0ACD4CE36_9BACI</name>
<organism evidence="1 2">
    <name type="scientific">Rossellomorea vietnamensis</name>
    <dbReference type="NCBI Taxonomy" id="218284"/>
    <lineage>
        <taxon>Bacteria</taxon>
        <taxon>Bacillati</taxon>
        <taxon>Bacillota</taxon>
        <taxon>Bacilli</taxon>
        <taxon>Bacillales</taxon>
        <taxon>Bacillaceae</taxon>
        <taxon>Rossellomorea</taxon>
    </lineage>
</organism>